<gene>
    <name evidence="5" type="ORF">VIBNISOn1_1420004</name>
</gene>
<dbReference type="Pfam" id="PF01261">
    <property type="entry name" value="AP_endonuc_2"/>
    <property type="match status" value="1"/>
</dbReference>
<dbReference type="InterPro" id="IPR050417">
    <property type="entry name" value="Sugar_Epim/Isomerase"/>
</dbReference>
<dbReference type="Proteomes" id="UP000018211">
    <property type="component" value="Unassembled WGS sequence"/>
</dbReference>
<evidence type="ECO:0000256" key="1">
    <source>
        <dbReference type="ARBA" id="ARBA00023235"/>
    </source>
</evidence>
<sequence>MPKFAANLTMLFNEVDFLDRFERAKRAGFKAVEFLFPYEYEARDIAGKLKENDLELALFNLPPGSWKSGDRGIAALPDRESEFRESVEIALGYAQALNCKKVHAMAGIVESCFSREQHVSTFIKNIRFAADAFATQGIEVMLEPLNSRDVHGYFISHQQEAIELIHQIDRPNVKLQFDFYHAQIMDGDITRLLRKCGNYIGHVQVASVPDRHEPDLGELNFPYLFDVLEIIGYKDWIGCEYRPRTTTNEGLGWMRRYSN</sequence>
<dbReference type="Gene3D" id="3.20.20.150">
    <property type="entry name" value="Divalent-metal-dependent TIM barrel enzymes"/>
    <property type="match status" value="1"/>
</dbReference>
<evidence type="ECO:0000256" key="3">
    <source>
        <dbReference type="PIRSR" id="PIRSR006241-50"/>
    </source>
</evidence>
<dbReference type="EC" id="5.3.1.22" evidence="5"/>
<comment type="similarity">
    <text evidence="2">Belongs to the hyi family.</text>
</comment>
<dbReference type="PANTHER" id="PTHR43489:SF6">
    <property type="entry name" value="HYDROXYPYRUVATE ISOMERASE-RELATED"/>
    <property type="match status" value="1"/>
</dbReference>
<feature type="domain" description="Xylose isomerase-like TIM barrel" evidence="4">
    <location>
        <begin position="21"/>
        <end position="256"/>
    </location>
</feature>
<dbReference type="InterPro" id="IPR053398">
    <property type="entry name" value="HPT_OtnI_isomerases"/>
</dbReference>
<proteinExistence type="inferred from homology"/>
<organism evidence="5 6">
    <name type="scientific">Vibrio nigripulchritudo SOn1</name>
    <dbReference type="NCBI Taxonomy" id="1238450"/>
    <lineage>
        <taxon>Bacteria</taxon>
        <taxon>Pseudomonadati</taxon>
        <taxon>Pseudomonadota</taxon>
        <taxon>Gammaproteobacteria</taxon>
        <taxon>Vibrionales</taxon>
        <taxon>Vibrionaceae</taxon>
        <taxon>Vibrio</taxon>
    </lineage>
</organism>
<dbReference type="RefSeq" id="WP_022610786.1">
    <property type="nucleotide sequence ID" value="NZ_LK391965.1"/>
</dbReference>
<dbReference type="PANTHER" id="PTHR43489">
    <property type="entry name" value="ISOMERASE"/>
    <property type="match status" value="1"/>
</dbReference>
<evidence type="ECO:0000256" key="2">
    <source>
        <dbReference type="PIRNR" id="PIRNR006241"/>
    </source>
</evidence>
<comment type="caution">
    <text evidence="5">The sequence shown here is derived from an EMBL/GenBank/DDBJ whole genome shotgun (WGS) entry which is preliminary data.</text>
</comment>
<evidence type="ECO:0000313" key="5">
    <source>
        <dbReference type="EMBL" id="CCO45204.1"/>
    </source>
</evidence>
<dbReference type="GO" id="GO:0008903">
    <property type="term" value="F:hydroxypyruvate isomerase activity"/>
    <property type="evidence" value="ECO:0007669"/>
    <property type="project" value="UniProtKB-EC"/>
</dbReference>
<dbReference type="InterPro" id="IPR013022">
    <property type="entry name" value="Xyl_isomerase-like_TIM-brl"/>
</dbReference>
<dbReference type="NCBIfam" id="NF043033">
    <property type="entry name" value="OxoTetrIsom"/>
    <property type="match status" value="1"/>
</dbReference>
<dbReference type="PIRSF" id="PIRSF006241">
    <property type="entry name" value="HyI"/>
    <property type="match status" value="1"/>
</dbReference>
<dbReference type="AlphaFoldDB" id="A0AAV2VL49"/>
<dbReference type="GO" id="GO:0046487">
    <property type="term" value="P:glyoxylate metabolic process"/>
    <property type="evidence" value="ECO:0007669"/>
    <property type="project" value="TreeGrafter"/>
</dbReference>
<evidence type="ECO:0000259" key="4">
    <source>
        <dbReference type="Pfam" id="PF01261"/>
    </source>
</evidence>
<name>A0AAV2VL49_9VIBR</name>
<dbReference type="InterPro" id="IPR036237">
    <property type="entry name" value="Xyl_isomerase-like_sf"/>
</dbReference>
<dbReference type="FunFam" id="3.20.20.150:FF:000007">
    <property type="entry name" value="Hydroxypyruvate isomerase"/>
    <property type="match status" value="1"/>
</dbReference>
<protein>
    <submittedName>
        <fullName evidence="5">Hydroxypyruvate isomerase</fullName>
        <ecNumber evidence="5">5.3.1.22</ecNumber>
    </submittedName>
</protein>
<dbReference type="InterPro" id="IPR026040">
    <property type="entry name" value="HyI-like"/>
</dbReference>
<feature type="active site" description="Proton donor/acceptor" evidence="3">
    <location>
        <position position="240"/>
    </location>
</feature>
<dbReference type="EMBL" id="CAOF01000049">
    <property type="protein sequence ID" value="CCO45204.1"/>
    <property type="molecule type" value="Genomic_DNA"/>
</dbReference>
<dbReference type="SUPFAM" id="SSF51658">
    <property type="entry name" value="Xylose isomerase-like"/>
    <property type="match status" value="1"/>
</dbReference>
<reference evidence="5 6" key="1">
    <citation type="journal article" date="2013" name="ISME J.">
        <title>Comparative genomics of pathogenic lineages of Vibrio nigripulchritudo identifies virulence-associated traits.</title>
        <authorList>
            <person name="Goudenege D."/>
            <person name="Labreuche Y."/>
            <person name="Krin E."/>
            <person name="Ansquer D."/>
            <person name="Mangenot S."/>
            <person name="Calteau A."/>
            <person name="Medigue C."/>
            <person name="Mazel D."/>
            <person name="Polz M.F."/>
            <person name="Le Roux F."/>
        </authorList>
    </citation>
    <scope>NUCLEOTIDE SEQUENCE [LARGE SCALE GENOMIC DNA]</scope>
    <source>
        <strain evidence="5 6">SOn1</strain>
    </source>
</reference>
<accession>A0AAV2VL49</accession>
<feature type="active site" description="Proton donor/acceptor" evidence="3">
    <location>
        <position position="143"/>
    </location>
</feature>
<keyword evidence="1 2" id="KW-0413">Isomerase</keyword>
<evidence type="ECO:0000313" key="6">
    <source>
        <dbReference type="Proteomes" id="UP000018211"/>
    </source>
</evidence>